<evidence type="ECO:0000313" key="2">
    <source>
        <dbReference type="Proteomes" id="UP000094769"/>
    </source>
</evidence>
<protein>
    <submittedName>
        <fullName evidence="1">Uncharacterized protein</fullName>
    </submittedName>
</protein>
<gene>
    <name evidence="1" type="ORF">CODIS_30430</name>
</gene>
<evidence type="ECO:0000313" key="1">
    <source>
        <dbReference type="EMBL" id="ODJ86724.1"/>
    </source>
</evidence>
<comment type="caution">
    <text evidence="1">The sequence shown here is derived from an EMBL/GenBank/DDBJ whole genome shotgun (WGS) entry which is preliminary data.</text>
</comment>
<dbReference type="Proteomes" id="UP000094769">
    <property type="component" value="Unassembled WGS sequence"/>
</dbReference>
<organism evidence="1 2">
    <name type="scientific">Candidatus Thiodiazotropha endolucinida</name>
    <dbReference type="NCBI Taxonomy" id="1655433"/>
    <lineage>
        <taxon>Bacteria</taxon>
        <taxon>Pseudomonadati</taxon>
        <taxon>Pseudomonadota</taxon>
        <taxon>Gammaproteobacteria</taxon>
        <taxon>Chromatiales</taxon>
        <taxon>Sedimenticolaceae</taxon>
        <taxon>Candidatus Thiodiazotropha</taxon>
    </lineage>
</organism>
<accession>A0A7Z1AF33</accession>
<dbReference type="OrthoDB" id="7058642at2"/>
<sequence length="207" mass="23498">MNKLLDVELSVPTETSKLIVPISVHCHTACNLVVWKPVDSETDERDWGAIRIIMAKLMDRLVDLLHDYQLFSPLVALIELQETSESWSHLTGDQDWHRGRFIVQSVKTDIEEAKERWLGPLKSVDYSPRRVTSVEFTRLLKEAVHSAKPPKGADATLFSRYADNLMISVESDKSDEFGIAWRSELISDINSLLGEQVLEGVNDVGYF</sequence>
<dbReference type="EMBL" id="MARB01000018">
    <property type="protein sequence ID" value="ODJ86724.1"/>
    <property type="molecule type" value="Genomic_DNA"/>
</dbReference>
<keyword evidence="2" id="KW-1185">Reference proteome</keyword>
<dbReference type="AlphaFoldDB" id="A0A7Z1AF33"/>
<dbReference type="RefSeq" id="WP_069126712.1">
    <property type="nucleotide sequence ID" value="NZ_MARB01000018.1"/>
</dbReference>
<proteinExistence type="predicted"/>
<name>A0A7Z1AF33_9GAMM</name>
<reference evidence="1 2" key="1">
    <citation type="submission" date="2016-06" db="EMBL/GenBank/DDBJ databases">
        <title>Genome sequence of endosymbiont of Candidatus Endolucinida thiodiazotropha.</title>
        <authorList>
            <person name="Poehlein A."/>
            <person name="Koenig S."/>
            <person name="Heiden S.E."/>
            <person name="Thuermer A."/>
            <person name="Voget S."/>
            <person name="Daniel R."/>
            <person name="Markert S."/>
            <person name="Gros O."/>
            <person name="Schweder T."/>
        </authorList>
    </citation>
    <scope>NUCLEOTIDE SEQUENCE [LARGE SCALE GENOMIC DNA]</scope>
    <source>
        <strain evidence="1 2">COS</strain>
    </source>
</reference>